<evidence type="ECO:0000256" key="1">
    <source>
        <dbReference type="ARBA" id="ARBA00001974"/>
    </source>
</evidence>
<gene>
    <name evidence="8" type="ORF">UFOPK2001_00900</name>
</gene>
<dbReference type="AlphaFoldDB" id="A0A6J6JI62"/>
<dbReference type="SUPFAM" id="SSF52821">
    <property type="entry name" value="Rhodanese/Cell cycle control phosphatase"/>
    <property type="match status" value="1"/>
</dbReference>
<evidence type="ECO:0000313" key="8">
    <source>
        <dbReference type="EMBL" id="CAB4636941.1"/>
    </source>
</evidence>
<evidence type="ECO:0000256" key="2">
    <source>
        <dbReference type="ARBA" id="ARBA00009130"/>
    </source>
</evidence>
<dbReference type="InterPro" id="IPR001763">
    <property type="entry name" value="Rhodanese-like_dom"/>
</dbReference>
<dbReference type="InterPro" id="IPR023753">
    <property type="entry name" value="FAD/NAD-binding_dom"/>
</dbReference>
<dbReference type="InterPro" id="IPR016156">
    <property type="entry name" value="FAD/NAD-linked_Rdtase_dimer_sf"/>
</dbReference>
<feature type="domain" description="Rhodanese" evidence="7">
    <location>
        <begin position="463"/>
        <end position="549"/>
    </location>
</feature>
<dbReference type="PRINTS" id="PR00368">
    <property type="entry name" value="FADPNR"/>
</dbReference>
<dbReference type="InterPro" id="IPR050260">
    <property type="entry name" value="FAD-bd_OxRdtase"/>
</dbReference>
<name>A0A6J6JI62_9ZZZZ</name>
<dbReference type="Gene3D" id="3.40.250.10">
    <property type="entry name" value="Rhodanese-like domain"/>
    <property type="match status" value="1"/>
</dbReference>
<evidence type="ECO:0000256" key="6">
    <source>
        <dbReference type="ARBA" id="ARBA00023284"/>
    </source>
</evidence>
<evidence type="ECO:0000256" key="4">
    <source>
        <dbReference type="ARBA" id="ARBA00022827"/>
    </source>
</evidence>
<dbReference type="Gene3D" id="3.50.50.60">
    <property type="entry name" value="FAD/NAD(P)-binding domain"/>
    <property type="match status" value="2"/>
</dbReference>
<dbReference type="GO" id="GO:0016491">
    <property type="term" value="F:oxidoreductase activity"/>
    <property type="evidence" value="ECO:0007669"/>
    <property type="project" value="UniProtKB-KW"/>
</dbReference>
<dbReference type="Pfam" id="PF02852">
    <property type="entry name" value="Pyr_redox_dim"/>
    <property type="match status" value="1"/>
</dbReference>
<dbReference type="InterPro" id="IPR036188">
    <property type="entry name" value="FAD/NAD-bd_sf"/>
</dbReference>
<dbReference type="SMART" id="SM00450">
    <property type="entry name" value="RHOD"/>
    <property type="match status" value="1"/>
</dbReference>
<comment type="cofactor">
    <cofactor evidence="1">
        <name>FAD</name>
        <dbReference type="ChEBI" id="CHEBI:57692"/>
    </cofactor>
</comment>
<dbReference type="SUPFAM" id="SSF51905">
    <property type="entry name" value="FAD/NAD(P)-binding domain"/>
    <property type="match status" value="1"/>
</dbReference>
<dbReference type="PRINTS" id="PR00411">
    <property type="entry name" value="PNDRDTASEI"/>
</dbReference>
<keyword evidence="4" id="KW-0274">FAD</keyword>
<reference evidence="8" key="1">
    <citation type="submission" date="2020-05" db="EMBL/GenBank/DDBJ databases">
        <authorList>
            <person name="Chiriac C."/>
            <person name="Salcher M."/>
            <person name="Ghai R."/>
            <person name="Kavagutti S V."/>
        </authorList>
    </citation>
    <scope>NUCLEOTIDE SEQUENCE</scope>
</reference>
<dbReference type="EMBL" id="CAEZVN010000095">
    <property type="protein sequence ID" value="CAB4636941.1"/>
    <property type="molecule type" value="Genomic_DNA"/>
</dbReference>
<dbReference type="Pfam" id="PF07992">
    <property type="entry name" value="Pyr_redox_2"/>
    <property type="match status" value="1"/>
</dbReference>
<sequence>MKVIIIGGVAGGMSAAARLRRLDEHAEITVYEMSEHVSYANCGLPYFVSDVISQRETLLLQTPTALWNRFRIKAKVQSKVTSINRDAKTVTVRNLATGETFEDSYDKLVISTGARPRRLEIPGIERAMWLRNVTDADDVKAALNSLAESNADNKSVAILGAGFIGIELAENIRHLGLPVTIIQRSNSILGQFDPEMVQPLHARLEKHGVRIELNVQADHITHTHVVLTDGRKIEAGLVFTAAGVDPDNSLAREAGLKIGVTGGLWVDDQQRTSDPDIFAAGDAVEKNGVLTGEQTLIPLANLANRHGRLVADVIAGREVRAHAAVGTVILGAFGFAVGITGLSERAAVKAGIKLQVIHIHPNSHAGYYPGAQRVSMKVLFDPESGRILGAQANGEDGVDKRIDVIATAMHGGLTMDDLMDLELAYAPQFGSAKDAINIAGYVGNNVFNGTTPTLQWHELETARAAGAQVIDVRSGGEHGNGHIPGTLNIPVEELRDRLNEIELENVVVYCQVGQRGHIATQILKANGANVRNLDGGYVTWSAGQRAIQS</sequence>
<keyword evidence="3" id="KW-0285">Flavoprotein</keyword>
<dbReference type="PROSITE" id="PS50206">
    <property type="entry name" value="RHODANESE_3"/>
    <property type="match status" value="1"/>
</dbReference>
<dbReference type="InterPro" id="IPR036873">
    <property type="entry name" value="Rhodanese-like_dom_sf"/>
</dbReference>
<organism evidence="8">
    <name type="scientific">freshwater metagenome</name>
    <dbReference type="NCBI Taxonomy" id="449393"/>
    <lineage>
        <taxon>unclassified sequences</taxon>
        <taxon>metagenomes</taxon>
        <taxon>ecological metagenomes</taxon>
    </lineage>
</organism>
<dbReference type="PANTHER" id="PTHR43429">
    <property type="entry name" value="PYRIDINE NUCLEOTIDE-DISULFIDE OXIDOREDUCTASE DOMAIN-CONTAINING"/>
    <property type="match status" value="1"/>
</dbReference>
<dbReference type="Pfam" id="PF00581">
    <property type="entry name" value="Rhodanese"/>
    <property type="match status" value="1"/>
</dbReference>
<dbReference type="SUPFAM" id="SSF55424">
    <property type="entry name" value="FAD/NAD-linked reductases, dimerisation (C-terminal) domain"/>
    <property type="match status" value="1"/>
</dbReference>
<dbReference type="PANTHER" id="PTHR43429:SF1">
    <property type="entry name" value="NAD(P)H SULFUR OXIDOREDUCTASE (COA-DEPENDENT)"/>
    <property type="match status" value="1"/>
</dbReference>
<protein>
    <submittedName>
        <fullName evidence="8">Unannotated protein</fullName>
    </submittedName>
</protein>
<keyword evidence="5" id="KW-0560">Oxidoreductase</keyword>
<proteinExistence type="inferred from homology"/>
<accession>A0A6J6JI62</accession>
<evidence type="ECO:0000256" key="5">
    <source>
        <dbReference type="ARBA" id="ARBA00023002"/>
    </source>
</evidence>
<dbReference type="InterPro" id="IPR004099">
    <property type="entry name" value="Pyr_nucl-diS_OxRdtase_dimer"/>
</dbReference>
<keyword evidence="6" id="KW-0676">Redox-active center</keyword>
<evidence type="ECO:0000259" key="7">
    <source>
        <dbReference type="PROSITE" id="PS50206"/>
    </source>
</evidence>
<evidence type="ECO:0000256" key="3">
    <source>
        <dbReference type="ARBA" id="ARBA00022630"/>
    </source>
</evidence>
<comment type="similarity">
    <text evidence="2">Belongs to the class-III pyridine nucleotide-disulfide oxidoreductase family.</text>
</comment>